<name>A0AAI9SBE1_9BURK</name>
<keyword evidence="3" id="KW-1185">Reference proteome</keyword>
<accession>A0AAI9SBE1</accession>
<evidence type="ECO:0000313" key="2">
    <source>
        <dbReference type="EMBL" id="KAB7650979.1"/>
    </source>
</evidence>
<dbReference type="AlphaFoldDB" id="A0AAI9SBE1"/>
<reference evidence="2 3" key="1">
    <citation type="submission" date="2019-10" db="EMBL/GenBank/DDBJ databases">
        <title>Genome diversity of Sutterella seckii.</title>
        <authorList>
            <person name="Chaplin A.V."/>
            <person name="Sokolova S.R."/>
            <person name="Mosin K.A."/>
            <person name="Ivanova E.L."/>
            <person name="Kochetkova T.O."/>
            <person name="Goltsov A.Y."/>
            <person name="Trofimov D.Y."/>
            <person name="Efimov B.A."/>
        </authorList>
    </citation>
    <scope>NUCLEOTIDE SEQUENCE [LARGE SCALE GENOMIC DNA]</scope>
    <source>
        <strain evidence="2 3">ASD3426</strain>
    </source>
</reference>
<gene>
    <name evidence="2" type="ORF">GBM96_07320</name>
</gene>
<dbReference type="InterPro" id="IPR009677">
    <property type="entry name" value="DUF1266"/>
</dbReference>
<feature type="domain" description="DUF1266" evidence="1">
    <location>
        <begin position="190"/>
        <end position="355"/>
    </location>
</feature>
<dbReference type="Proteomes" id="UP000469462">
    <property type="component" value="Unassembled WGS sequence"/>
</dbReference>
<protein>
    <submittedName>
        <fullName evidence="2">DUF1266 domain-containing protein</fullName>
    </submittedName>
</protein>
<dbReference type="EMBL" id="WEHW01000024">
    <property type="protein sequence ID" value="KAB7650979.1"/>
    <property type="molecule type" value="Genomic_DNA"/>
</dbReference>
<proteinExistence type="predicted"/>
<evidence type="ECO:0000313" key="3">
    <source>
        <dbReference type="Proteomes" id="UP000469462"/>
    </source>
</evidence>
<sequence length="361" mass="40025">MGLTQKGVLMTDKNTEAFVREQAQAVLKVQEEAINSQMKMMESLYGDNPEMLAMMKAQLEQAMANQSALISEAQTAAFEAVDAAQSGGSFDPQSLIQAMQKSVQAMGVDPNAGMSESREEGYDNAKNYIDQLQTDFTESEPRTVARGSREARIFGYLLGGIVGNLNGHELDQLDPEEHEPFFEEKVRTILSDFWGITTTEELGETLSDLLENGGMSRLYAQYANAETFEAVAEDLDPEDAAGAMERWHFARHFRDKVSPEEMRGWDIGRASALVRWGHFVGLIDEATAEAVLEACAEEASARFTGWRAFGISYLFGGLFWRMAAGEELAADWLDDAAGSAVELLTDEGEWLRYPWVQSFTD</sequence>
<comment type="caution">
    <text evidence="2">The sequence shown here is derived from an EMBL/GenBank/DDBJ whole genome shotgun (WGS) entry which is preliminary data.</text>
</comment>
<dbReference type="Pfam" id="PF06889">
    <property type="entry name" value="DUF1266"/>
    <property type="match status" value="1"/>
</dbReference>
<organism evidence="2 3">
    <name type="scientific">Sutterella seckii</name>
    <dbReference type="NCBI Taxonomy" id="1944635"/>
    <lineage>
        <taxon>Bacteria</taxon>
        <taxon>Pseudomonadati</taxon>
        <taxon>Pseudomonadota</taxon>
        <taxon>Betaproteobacteria</taxon>
        <taxon>Burkholderiales</taxon>
        <taxon>Sutterellaceae</taxon>
        <taxon>Sutterella</taxon>
    </lineage>
</organism>
<evidence type="ECO:0000259" key="1">
    <source>
        <dbReference type="Pfam" id="PF06889"/>
    </source>
</evidence>